<feature type="domain" description="Reverse transcriptase zinc-binding" evidence="1">
    <location>
        <begin position="50"/>
        <end position="117"/>
    </location>
</feature>
<accession>A0A164HEA5</accession>
<evidence type="ECO:0000259" key="1">
    <source>
        <dbReference type="Pfam" id="PF13966"/>
    </source>
</evidence>
<name>A0A164HEA5_9CRUS</name>
<dbReference type="InterPro" id="IPR026960">
    <property type="entry name" value="RVT-Znf"/>
</dbReference>
<dbReference type="OrthoDB" id="1748554at2759"/>
<keyword evidence="3" id="KW-1185">Reference proteome</keyword>
<dbReference type="Proteomes" id="UP000076858">
    <property type="component" value="Unassembled WGS sequence"/>
</dbReference>
<evidence type="ECO:0000313" key="2">
    <source>
        <dbReference type="EMBL" id="KZS00036.1"/>
    </source>
</evidence>
<reference evidence="2 3" key="1">
    <citation type="submission" date="2016-03" db="EMBL/GenBank/DDBJ databases">
        <title>EvidentialGene: Evidence-directed Construction of Genes on Genomes.</title>
        <authorList>
            <person name="Gilbert D.G."/>
            <person name="Choi J.-H."/>
            <person name="Mockaitis K."/>
            <person name="Colbourne J."/>
            <person name="Pfrender M."/>
        </authorList>
    </citation>
    <scope>NUCLEOTIDE SEQUENCE [LARGE SCALE GENOMIC DNA]</scope>
    <source>
        <strain evidence="2 3">Xinb3</strain>
        <tissue evidence="2">Complete organism</tissue>
    </source>
</reference>
<dbReference type="EMBL" id="LRGB01011890">
    <property type="protein sequence ID" value="KZS00036.1"/>
    <property type="molecule type" value="Genomic_DNA"/>
</dbReference>
<evidence type="ECO:0000313" key="3">
    <source>
        <dbReference type="Proteomes" id="UP000076858"/>
    </source>
</evidence>
<organism evidence="2 3">
    <name type="scientific">Daphnia magna</name>
    <dbReference type="NCBI Taxonomy" id="35525"/>
    <lineage>
        <taxon>Eukaryota</taxon>
        <taxon>Metazoa</taxon>
        <taxon>Ecdysozoa</taxon>
        <taxon>Arthropoda</taxon>
        <taxon>Crustacea</taxon>
        <taxon>Branchiopoda</taxon>
        <taxon>Diplostraca</taxon>
        <taxon>Cladocera</taxon>
        <taxon>Anomopoda</taxon>
        <taxon>Daphniidae</taxon>
        <taxon>Daphnia</taxon>
    </lineage>
</organism>
<protein>
    <recommendedName>
        <fullName evidence="1">Reverse transcriptase zinc-binding domain-containing protein</fullName>
    </recommendedName>
</protein>
<comment type="caution">
    <text evidence="2">The sequence shown here is derived from an EMBL/GenBank/DDBJ whole genome shotgun (WGS) entry which is preliminary data.</text>
</comment>
<proteinExistence type="predicted"/>
<dbReference type="Pfam" id="PF13966">
    <property type="entry name" value="zf-RVT"/>
    <property type="match status" value="1"/>
</dbReference>
<dbReference type="AlphaFoldDB" id="A0A164HEA5"/>
<gene>
    <name evidence="2" type="ORF">APZ42_003852</name>
</gene>
<sequence length="193" mass="22754">MLQLYDRNKPAAVIERPSYLLEPLRQIKDLLSAGILAQGKPMIHKETYRHWMQEREIAALPANVKETMFLFNQRLLPTRTRCHRFDSLADENCQLCHQFSETDEHLVIYCQLRKKVWSWLEGTERPHGCKTPPENFIRGDIVPTRHRRTIFTLVDAYIYATWKERSCNRIPVEVEVENLCVSILPPSREIIVK</sequence>